<proteinExistence type="predicted"/>
<name>A0A016TWK4_9BILA</name>
<sequence>MYLGSGQLDQPHPSMPCTSEQSFWISPGSANVVHFWISLGSAGFSRPRTTMRSLPRIAETSPIKNRDLG</sequence>
<organism evidence="1 2">
    <name type="scientific">Ancylostoma ceylanicum</name>
    <dbReference type="NCBI Taxonomy" id="53326"/>
    <lineage>
        <taxon>Eukaryota</taxon>
        <taxon>Metazoa</taxon>
        <taxon>Ecdysozoa</taxon>
        <taxon>Nematoda</taxon>
        <taxon>Chromadorea</taxon>
        <taxon>Rhabditida</taxon>
        <taxon>Rhabditina</taxon>
        <taxon>Rhabditomorpha</taxon>
        <taxon>Strongyloidea</taxon>
        <taxon>Ancylostomatidae</taxon>
        <taxon>Ancylostomatinae</taxon>
        <taxon>Ancylostoma</taxon>
    </lineage>
</organism>
<dbReference type="AlphaFoldDB" id="A0A016TWK4"/>
<evidence type="ECO:0000313" key="1">
    <source>
        <dbReference type="EMBL" id="EYC07190.1"/>
    </source>
</evidence>
<protein>
    <submittedName>
        <fullName evidence="1">Uncharacterized protein</fullName>
    </submittedName>
</protein>
<comment type="caution">
    <text evidence="1">The sequence shown here is derived from an EMBL/GenBank/DDBJ whole genome shotgun (WGS) entry which is preliminary data.</text>
</comment>
<dbReference type="EMBL" id="JARK01001407">
    <property type="protein sequence ID" value="EYC07190.1"/>
    <property type="molecule type" value="Genomic_DNA"/>
</dbReference>
<keyword evidence="2" id="KW-1185">Reference proteome</keyword>
<reference evidence="2" key="1">
    <citation type="journal article" date="2015" name="Nat. Genet.">
        <title>The genome and transcriptome of the zoonotic hookworm Ancylostoma ceylanicum identify infection-specific gene families.</title>
        <authorList>
            <person name="Schwarz E.M."/>
            <person name="Hu Y."/>
            <person name="Antoshechkin I."/>
            <person name="Miller M.M."/>
            <person name="Sternberg P.W."/>
            <person name="Aroian R.V."/>
        </authorList>
    </citation>
    <scope>NUCLEOTIDE SEQUENCE</scope>
    <source>
        <strain evidence="2">HY135</strain>
    </source>
</reference>
<accession>A0A016TWK4</accession>
<gene>
    <name evidence="1" type="primary">Acey_s0071.g515</name>
    <name evidence="1" type="ORF">Y032_0071g515</name>
</gene>
<evidence type="ECO:0000313" key="2">
    <source>
        <dbReference type="Proteomes" id="UP000024635"/>
    </source>
</evidence>
<dbReference type="Proteomes" id="UP000024635">
    <property type="component" value="Unassembled WGS sequence"/>
</dbReference>